<evidence type="ECO:0008006" key="5">
    <source>
        <dbReference type="Google" id="ProtNLM"/>
    </source>
</evidence>
<keyword evidence="2" id="KW-0812">Transmembrane</keyword>
<proteinExistence type="predicted"/>
<dbReference type="Gene3D" id="1.20.120.1490">
    <property type="match status" value="1"/>
</dbReference>
<evidence type="ECO:0000313" key="4">
    <source>
        <dbReference type="Proteomes" id="UP000321907"/>
    </source>
</evidence>
<feature type="compositionally biased region" description="Basic residues" evidence="1">
    <location>
        <begin position="139"/>
        <end position="149"/>
    </location>
</feature>
<keyword evidence="2" id="KW-0472">Membrane</keyword>
<dbReference type="RefSeq" id="WP_147932442.1">
    <property type="nucleotide sequence ID" value="NZ_VOXD01000040.1"/>
</dbReference>
<dbReference type="OrthoDB" id="839995at2"/>
<accession>A0A5C7FNJ8</accession>
<name>A0A5C7FNJ8_9BACT</name>
<comment type="caution">
    <text evidence="3">The sequence shown here is derived from an EMBL/GenBank/DDBJ whole genome shotgun (WGS) entry which is preliminary data.</text>
</comment>
<evidence type="ECO:0000313" key="3">
    <source>
        <dbReference type="EMBL" id="TXF86295.1"/>
    </source>
</evidence>
<gene>
    <name evidence="3" type="ORF">FUA23_19440</name>
</gene>
<evidence type="ECO:0000256" key="2">
    <source>
        <dbReference type="SAM" id="Phobius"/>
    </source>
</evidence>
<dbReference type="AlphaFoldDB" id="A0A5C7FNJ8"/>
<reference evidence="3 4" key="1">
    <citation type="submission" date="2019-08" db="EMBL/GenBank/DDBJ databases">
        <title>Lewinella sp. strain SSH13 Genome sequencing and assembly.</title>
        <authorList>
            <person name="Kim I."/>
        </authorList>
    </citation>
    <scope>NUCLEOTIDE SEQUENCE [LARGE SCALE GENOMIC DNA]</scope>
    <source>
        <strain evidence="3 4">SSH13</strain>
    </source>
</reference>
<feature type="compositionally biased region" description="Basic and acidic residues" evidence="1">
    <location>
        <begin position="150"/>
        <end position="163"/>
    </location>
</feature>
<feature type="region of interest" description="Disordered" evidence="1">
    <location>
        <begin position="139"/>
        <end position="163"/>
    </location>
</feature>
<sequence>MEKVTLYKFTIAGLLLLNLILVAFLWFGRPSAQFGPGTFEEPFGLNEQQKSEFFESVEKHKAITQQVNMNQREILKNYFGALKDPTVFTSQPVPPEIISLEEQKIQSTYDHFLAVKNILTPEQLSEYPGFIDHVIRQVLKRGQQKPKPGRRNDGERPEKKNDR</sequence>
<evidence type="ECO:0000256" key="1">
    <source>
        <dbReference type="SAM" id="MobiDB-lite"/>
    </source>
</evidence>
<feature type="transmembrane region" description="Helical" evidence="2">
    <location>
        <begin position="6"/>
        <end position="27"/>
    </location>
</feature>
<dbReference type="Proteomes" id="UP000321907">
    <property type="component" value="Unassembled WGS sequence"/>
</dbReference>
<keyword evidence="2" id="KW-1133">Transmembrane helix</keyword>
<dbReference type="EMBL" id="VOXD01000040">
    <property type="protein sequence ID" value="TXF86295.1"/>
    <property type="molecule type" value="Genomic_DNA"/>
</dbReference>
<organism evidence="3 4">
    <name type="scientific">Neolewinella aurantiaca</name>
    <dbReference type="NCBI Taxonomy" id="2602767"/>
    <lineage>
        <taxon>Bacteria</taxon>
        <taxon>Pseudomonadati</taxon>
        <taxon>Bacteroidota</taxon>
        <taxon>Saprospiria</taxon>
        <taxon>Saprospirales</taxon>
        <taxon>Lewinellaceae</taxon>
        <taxon>Neolewinella</taxon>
    </lineage>
</organism>
<protein>
    <recommendedName>
        <fullName evidence="5">Periplasmic heavy metal sensor</fullName>
    </recommendedName>
</protein>
<keyword evidence="4" id="KW-1185">Reference proteome</keyword>